<dbReference type="GO" id="GO:0005737">
    <property type="term" value="C:cytoplasm"/>
    <property type="evidence" value="ECO:0007669"/>
    <property type="project" value="UniProtKB-SubCell"/>
</dbReference>
<dbReference type="InterPro" id="IPR014776">
    <property type="entry name" value="4pyrrole_Mease_sub2"/>
</dbReference>
<dbReference type="OrthoDB" id="9809084at2"/>
<dbReference type="AlphaFoldDB" id="I4EMV3"/>
<evidence type="ECO:0000259" key="7">
    <source>
        <dbReference type="Pfam" id="PF00590"/>
    </source>
</evidence>
<evidence type="ECO:0000313" key="9">
    <source>
        <dbReference type="EMBL" id="CCF86016.1"/>
    </source>
</evidence>
<dbReference type="InterPro" id="IPR014777">
    <property type="entry name" value="4pyrrole_Mease_sub1"/>
</dbReference>
<dbReference type="EMBL" id="CAGS01000623">
    <property type="protein sequence ID" value="CCF86016.1"/>
    <property type="molecule type" value="Genomic_DNA"/>
</dbReference>
<evidence type="ECO:0000313" key="10">
    <source>
        <dbReference type="Proteomes" id="UP000004221"/>
    </source>
</evidence>
<dbReference type="Pfam" id="PF23016">
    <property type="entry name" value="RsmI_C"/>
    <property type="match status" value="1"/>
</dbReference>
<comment type="function">
    <text evidence="6">Catalyzes the 2'-O-methylation of the ribose of cytidine 1402 (C1402) in 16S rRNA.</text>
</comment>
<keyword evidence="4 6" id="KW-0808">Transferase</keyword>
<accession>I4EMV3</accession>
<comment type="similarity">
    <text evidence="6">Belongs to the methyltransferase superfamily. RsmI family.</text>
</comment>
<evidence type="ECO:0000256" key="5">
    <source>
        <dbReference type="ARBA" id="ARBA00022691"/>
    </source>
</evidence>
<evidence type="ECO:0000256" key="3">
    <source>
        <dbReference type="ARBA" id="ARBA00022603"/>
    </source>
</evidence>
<keyword evidence="1 6" id="KW-0963">Cytoplasm</keyword>
<dbReference type="FunFam" id="3.40.1010.10:FF:000007">
    <property type="entry name" value="Ribosomal RNA small subunit methyltransferase I"/>
    <property type="match status" value="1"/>
</dbReference>
<keyword evidence="10" id="KW-1185">Reference proteome</keyword>
<dbReference type="InterPro" id="IPR000878">
    <property type="entry name" value="4pyrrol_Mease"/>
</dbReference>
<dbReference type="SUPFAM" id="SSF53790">
    <property type="entry name" value="Tetrapyrrole methylase"/>
    <property type="match status" value="1"/>
</dbReference>
<name>I4EMV3_9BACT</name>
<proteinExistence type="inferred from homology"/>
<dbReference type="InterPro" id="IPR035996">
    <property type="entry name" value="4pyrrol_Methylase_sf"/>
</dbReference>
<dbReference type="PANTHER" id="PTHR46111:SF1">
    <property type="entry name" value="RIBOSOMAL RNA SMALL SUBUNIT METHYLTRANSFERASE I"/>
    <property type="match status" value="1"/>
</dbReference>
<dbReference type="RefSeq" id="WP_008481489.1">
    <property type="nucleotide sequence ID" value="NZ_CAGS01000623.1"/>
</dbReference>
<evidence type="ECO:0000259" key="8">
    <source>
        <dbReference type="Pfam" id="PF23016"/>
    </source>
</evidence>
<dbReference type="InterPro" id="IPR008189">
    <property type="entry name" value="rRNA_ssu_MeTfrase_I"/>
</dbReference>
<dbReference type="EC" id="2.1.1.198" evidence="6"/>
<dbReference type="InterPro" id="IPR018063">
    <property type="entry name" value="SAM_MeTrfase_RsmI_CS"/>
</dbReference>
<evidence type="ECO:0000256" key="1">
    <source>
        <dbReference type="ARBA" id="ARBA00022490"/>
    </source>
</evidence>
<feature type="domain" description="RsmI HTH" evidence="8">
    <location>
        <begin position="231"/>
        <end position="273"/>
    </location>
</feature>
<sequence>MGVLYLVATPIGNLEDITLRALRVLREVALIAAEDTRHSGKLLKHYGIETPMLSYHEHSPPARLEAILTALEGGDVALISDAGMPAISDPGVELLRAALDKGFRVEVVPGPSAVPAAVALSGLAPDGFLFLGFPPRRSQERLALFRSLARLAYPIVLYEAPHRLTATLSDLEAALGNRPVAIARELTKLHEEVVRTTLAEAKERYAKQSPRGEFALVVGAPEPESRSIEPEEASVLLRERLAAGEPLSVAAREVAKETGLPRSDLYRIAMELRAGPDSAK</sequence>
<protein>
    <recommendedName>
        <fullName evidence="6">Ribosomal RNA small subunit methyltransferase I</fullName>
        <ecNumber evidence="6">2.1.1.198</ecNumber>
    </recommendedName>
    <alternativeName>
        <fullName evidence="6">16S rRNA 2'-O-ribose C1402 methyltransferase</fullName>
    </alternativeName>
    <alternativeName>
        <fullName evidence="6">rRNA (cytidine-2'-O-)-methyltransferase RsmI</fullName>
    </alternativeName>
</protein>
<dbReference type="CDD" id="cd11648">
    <property type="entry name" value="RsmI"/>
    <property type="match status" value="1"/>
</dbReference>
<keyword evidence="5 6" id="KW-0949">S-adenosyl-L-methionine</keyword>
<dbReference type="InterPro" id="IPR053910">
    <property type="entry name" value="RsmI_HTH"/>
</dbReference>
<dbReference type="Pfam" id="PF00590">
    <property type="entry name" value="TP_methylase"/>
    <property type="match status" value="1"/>
</dbReference>
<dbReference type="PIRSF" id="PIRSF005917">
    <property type="entry name" value="MTase_YraL"/>
    <property type="match status" value="1"/>
</dbReference>
<reference evidence="9 10" key="1">
    <citation type="journal article" date="2012" name="ISME J.">
        <title>Nitrification expanded: discovery, physiology and genomics of a nitrite-oxidizing bacterium from the phylum Chloroflexi.</title>
        <authorList>
            <person name="Sorokin D.Y."/>
            <person name="Lucker S."/>
            <person name="Vejmelkova D."/>
            <person name="Kostrikina N.A."/>
            <person name="Kleerebezem R."/>
            <person name="Rijpstra W.I."/>
            <person name="Damste J.S."/>
            <person name="Le Paslier D."/>
            <person name="Muyzer G."/>
            <person name="Wagner M."/>
            <person name="van Loosdrecht M.C."/>
            <person name="Daims H."/>
        </authorList>
    </citation>
    <scope>NUCLEOTIDE SEQUENCE [LARGE SCALE GENOMIC DNA]</scope>
    <source>
        <strain evidence="10">none</strain>
    </source>
</reference>
<dbReference type="FunFam" id="3.30.950.10:FF:000002">
    <property type="entry name" value="Ribosomal RNA small subunit methyltransferase I"/>
    <property type="match status" value="1"/>
</dbReference>
<keyword evidence="3 6" id="KW-0489">Methyltransferase</keyword>
<dbReference type="Gene3D" id="3.40.1010.10">
    <property type="entry name" value="Cobalt-precorrin-4 Transmethylase, Domain 1"/>
    <property type="match status" value="1"/>
</dbReference>
<dbReference type="Proteomes" id="UP000004221">
    <property type="component" value="Unassembled WGS sequence"/>
</dbReference>
<organism evidence="9 10">
    <name type="scientific">Nitrolancea hollandica Lb</name>
    <dbReference type="NCBI Taxonomy" id="1129897"/>
    <lineage>
        <taxon>Bacteria</taxon>
        <taxon>Pseudomonadati</taxon>
        <taxon>Thermomicrobiota</taxon>
        <taxon>Thermomicrobia</taxon>
        <taxon>Sphaerobacterales</taxon>
        <taxon>Sphaerobacterineae</taxon>
        <taxon>Sphaerobacteraceae</taxon>
        <taxon>Nitrolancea</taxon>
    </lineage>
</organism>
<comment type="subcellular location">
    <subcellularLocation>
        <location evidence="6">Cytoplasm</location>
    </subcellularLocation>
</comment>
<gene>
    <name evidence="6" type="primary">rsmI</name>
    <name evidence="9" type="ORF">NITHO_660007</name>
</gene>
<evidence type="ECO:0000256" key="6">
    <source>
        <dbReference type="HAMAP-Rule" id="MF_01877"/>
    </source>
</evidence>
<evidence type="ECO:0000256" key="4">
    <source>
        <dbReference type="ARBA" id="ARBA00022679"/>
    </source>
</evidence>
<dbReference type="GO" id="GO:0070677">
    <property type="term" value="F:rRNA (cytosine-2'-O-)-methyltransferase activity"/>
    <property type="evidence" value="ECO:0007669"/>
    <property type="project" value="UniProtKB-UniRule"/>
</dbReference>
<dbReference type="PANTHER" id="PTHR46111">
    <property type="entry name" value="RIBOSOMAL RNA SMALL SUBUNIT METHYLTRANSFERASE I"/>
    <property type="match status" value="1"/>
</dbReference>
<dbReference type="PROSITE" id="PS01296">
    <property type="entry name" value="RSMI"/>
    <property type="match status" value="1"/>
</dbReference>
<comment type="catalytic activity">
    <reaction evidence="6">
        <text>cytidine(1402) in 16S rRNA + S-adenosyl-L-methionine = 2'-O-methylcytidine(1402) in 16S rRNA + S-adenosyl-L-homocysteine + H(+)</text>
        <dbReference type="Rhea" id="RHEA:42924"/>
        <dbReference type="Rhea" id="RHEA-COMP:10285"/>
        <dbReference type="Rhea" id="RHEA-COMP:10286"/>
        <dbReference type="ChEBI" id="CHEBI:15378"/>
        <dbReference type="ChEBI" id="CHEBI:57856"/>
        <dbReference type="ChEBI" id="CHEBI:59789"/>
        <dbReference type="ChEBI" id="CHEBI:74495"/>
        <dbReference type="ChEBI" id="CHEBI:82748"/>
        <dbReference type="EC" id="2.1.1.198"/>
    </reaction>
</comment>
<keyword evidence="2 6" id="KW-0698">rRNA processing</keyword>
<comment type="caution">
    <text evidence="9">The sequence shown here is derived from an EMBL/GenBank/DDBJ whole genome shotgun (WGS) entry which is preliminary data.</text>
</comment>
<feature type="domain" description="Tetrapyrrole methylase" evidence="7">
    <location>
        <begin position="4"/>
        <end position="201"/>
    </location>
</feature>
<dbReference type="HAMAP" id="MF_01877">
    <property type="entry name" value="16SrRNA_methyltr_I"/>
    <property type="match status" value="1"/>
</dbReference>
<evidence type="ECO:0000256" key="2">
    <source>
        <dbReference type="ARBA" id="ARBA00022552"/>
    </source>
</evidence>
<dbReference type="NCBIfam" id="TIGR00096">
    <property type="entry name" value="16S rRNA (cytidine(1402)-2'-O)-methyltransferase"/>
    <property type="match status" value="1"/>
</dbReference>
<dbReference type="Gene3D" id="3.30.950.10">
    <property type="entry name" value="Methyltransferase, Cobalt-precorrin-4 Transmethylase, Domain 2"/>
    <property type="match status" value="1"/>
</dbReference>